<feature type="compositionally biased region" description="Polar residues" evidence="2">
    <location>
        <begin position="181"/>
        <end position="191"/>
    </location>
</feature>
<dbReference type="EMBL" id="JAJJHW010002585">
    <property type="protein sequence ID" value="KAH8370383.1"/>
    <property type="molecule type" value="Genomic_DNA"/>
</dbReference>
<feature type="region of interest" description="Disordered" evidence="2">
    <location>
        <begin position="217"/>
        <end position="243"/>
    </location>
</feature>
<evidence type="ECO:0000256" key="2">
    <source>
        <dbReference type="SAM" id="MobiDB-lite"/>
    </source>
</evidence>
<proteinExistence type="predicted"/>
<comment type="caution">
    <text evidence="3">The sequence shown here is derived from an EMBL/GenBank/DDBJ whole genome shotgun (WGS) entry which is preliminary data.</text>
</comment>
<accession>A0AAD4JYQ8</accession>
<feature type="region of interest" description="Disordered" evidence="2">
    <location>
        <begin position="181"/>
        <end position="203"/>
    </location>
</feature>
<reference evidence="3" key="1">
    <citation type="journal article" date="2021" name="Mol. Ecol. Resour.">
        <title>Phylogenomic analyses of the genus Drosophila reveals genomic signals of climate adaptation.</title>
        <authorList>
            <person name="Li F."/>
            <person name="Rane R.V."/>
            <person name="Luria V."/>
            <person name="Xiong Z."/>
            <person name="Chen J."/>
            <person name="Li Z."/>
            <person name="Catullo R.A."/>
            <person name="Griffin P.C."/>
            <person name="Schiffer M."/>
            <person name="Pearce S."/>
            <person name="Lee S.F."/>
            <person name="McElroy K."/>
            <person name="Stocker A."/>
            <person name="Shirriffs J."/>
            <person name="Cockerell F."/>
            <person name="Coppin C."/>
            <person name="Sgro C.M."/>
            <person name="Karger A."/>
            <person name="Cain J.W."/>
            <person name="Weber J.A."/>
            <person name="Santpere G."/>
            <person name="Kirschner M.W."/>
            <person name="Hoffmann A.A."/>
            <person name="Oakeshott J.G."/>
            <person name="Zhang G."/>
        </authorList>
    </citation>
    <scope>NUCLEOTIDE SEQUENCE</scope>
    <source>
        <strain evidence="3">BGI-SZ-2011g</strain>
    </source>
</reference>
<feature type="region of interest" description="Disordered" evidence="2">
    <location>
        <begin position="490"/>
        <end position="556"/>
    </location>
</feature>
<feature type="coiled-coil region" evidence="1">
    <location>
        <begin position="598"/>
        <end position="625"/>
    </location>
</feature>
<sequence length="986" mass="107994">MEPITLNTAHKINNSYDSEPSTGSGVSKKYLLINCKIIKYIFWVQSSLSENNEGHISDEENMNLPYLLKPKPLSTDNVTKLSLQGSQESQFRGFTDSPYGQVNKRLYGSQLQNLKLPETKSVQATSATKQRSPGMVVFPRFYNSIMEENSCNAVDMANTSAEAAVATTGSLSFNGKIKSLTETPSSSQTPTAAVAGAETAPQQQQLSESFILKKLNNERSPDLFADSDEDDEGDDQTDKGLGTTLEDLPEALDESQCVSEAPNTSHNASARYSLTAPTESSFVCDEQTQDLQLTSGDPRAHFLENCRRERELYRRIRRCLQGVRPPPTVTTPDTDVINAVVSMKAKVINFLVSSNVDVGDNPAPSIEDSGICATASLFKPTHSLVEAQNMSWREVLGVRQHGLSYNLNKAAEQNEYLSLSVVERYVGAETATSYVRSPSSAKKRNMRMKMLTQSPGNRLSHLAKRRAIFSSANLATNSIKLNSSIGPQILLDKKKDRNKRKATPKRKTPGSKKKTRKTPSSSARKRLFRTDLIKPGPSRETSKRALFQSPAKSLQQQQQLLFPPKPLFKPEIANRVERSKRALFSPDNGCQQSTPSSAACVSNQLESLLKRKRNARDDEDAAELASQSSKLFRAGSAFGSGLTPRALKIKSQSFCIGAGSSTATQQTVAASMQPSPFANTPRLSHGLSGSSSTLVCSTTPTISKLHRAHSEMSATPQSAMTDNQRKKLLWAVSQALQEKKISAKHENFRQHAADLARIVKRIFQEFYLGHTTSNSETLLRLSKKYAFSVIAGKQPDDIYLQARSQESETKLQSSARLSGYIGPEEFAQRKLLLSQSSSQSLSQMSLLRSKTEGSMQNLFGSENSIDSFGFSQMSQGATSSNPATQSSLMERISEDLFCKQQPILPNPALQNSSSKSNLGGLALRENVHCEQRRSAQKNFTGKDQQNISPYFGGGNSNGSGRKLPTTATVVSGESSAKAKRQISFDS</sequence>
<gene>
    <name evidence="3" type="ORF">KR093_003236</name>
</gene>
<keyword evidence="1" id="KW-0175">Coiled coil</keyword>
<evidence type="ECO:0000256" key="1">
    <source>
        <dbReference type="SAM" id="Coils"/>
    </source>
</evidence>
<keyword evidence="4" id="KW-1185">Reference proteome</keyword>
<feature type="compositionally biased region" description="Polar residues" evidence="2">
    <location>
        <begin position="965"/>
        <end position="974"/>
    </location>
</feature>
<feature type="compositionally biased region" description="Polar residues" evidence="2">
    <location>
        <begin position="936"/>
        <end position="948"/>
    </location>
</feature>
<name>A0AAD4JYQ8_9MUSC</name>
<dbReference type="Proteomes" id="UP001200034">
    <property type="component" value="Unassembled WGS sequence"/>
</dbReference>
<evidence type="ECO:0000313" key="4">
    <source>
        <dbReference type="Proteomes" id="UP001200034"/>
    </source>
</evidence>
<organism evidence="3 4">
    <name type="scientific">Drosophila rubida</name>
    <dbReference type="NCBI Taxonomy" id="30044"/>
    <lineage>
        <taxon>Eukaryota</taxon>
        <taxon>Metazoa</taxon>
        <taxon>Ecdysozoa</taxon>
        <taxon>Arthropoda</taxon>
        <taxon>Hexapoda</taxon>
        <taxon>Insecta</taxon>
        <taxon>Pterygota</taxon>
        <taxon>Neoptera</taxon>
        <taxon>Endopterygota</taxon>
        <taxon>Diptera</taxon>
        <taxon>Brachycera</taxon>
        <taxon>Muscomorpha</taxon>
        <taxon>Ephydroidea</taxon>
        <taxon>Drosophilidae</taxon>
        <taxon>Drosophila</taxon>
    </lineage>
</organism>
<feature type="compositionally biased region" description="Basic residues" evidence="2">
    <location>
        <begin position="496"/>
        <end position="527"/>
    </location>
</feature>
<feature type="compositionally biased region" description="Acidic residues" evidence="2">
    <location>
        <begin position="225"/>
        <end position="235"/>
    </location>
</feature>
<protein>
    <submittedName>
        <fullName evidence="3">Uncharacterized protein</fullName>
    </submittedName>
</protein>
<dbReference type="AlphaFoldDB" id="A0AAD4JYQ8"/>
<feature type="region of interest" description="Disordered" evidence="2">
    <location>
        <begin position="932"/>
        <end position="986"/>
    </location>
</feature>
<evidence type="ECO:0000313" key="3">
    <source>
        <dbReference type="EMBL" id="KAH8370383.1"/>
    </source>
</evidence>